<dbReference type="InterPro" id="IPR000700">
    <property type="entry name" value="PAS-assoc_C"/>
</dbReference>
<dbReference type="SMART" id="SM00388">
    <property type="entry name" value="HisKA"/>
    <property type="match status" value="1"/>
</dbReference>
<dbReference type="Gene3D" id="1.10.287.130">
    <property type="match status" value="1"/>
</dbReference>
<dbReference type="Gene3D" id="3.30.565.10">
    <property type="entry name" value="Histidine kinase-like ATPase, C-terminal domain"/>
    <property type="match status" value="1"/>
</dbReference>
<organism evidence="11 12">
    <name type="scientific">Pedosphaera parvula (strain Ellin514)</name>
    <dbReference type="NCBI Taxonomy" id="320771"/>
    <lineage>
        <taxon>Bacteria</taxon>
        <taxon>Pseudomonadati</taxon>
        <taxon>Verrucomicrobiota</taxon>
        <taxon>Pedosphaerae</taxon>
        <taxon>Pedosphaerales</taxon>
        <taxon>Pedosphaeraceae</taxon>
        <taxon>Pedosphaera</taxon>
    </lineage>
</organism>
<dbReference type="InterPro" id="IPR004358">
    <property type="entry name" value="Sig_transdc_His_kin-like_C"/>
</dbReference>
<dbReference type="GO" id="GO:0016020">
    <property type="term" value="C:membrane"/>
    <property type="evidence" value="ECO:0007669"/>
    <property type="project" value="UniProtKB-SubCell"/>
</dbReference>
<dbReference type="CDD" id="cd00130">
    <property type="entry name" value="PAS"/>
    <property type="match status" value="1"/>
</dbReference>
<evidence type="ECO:0000313" key="12">
    <source>
        <dbReference type="Proteomes" id="UP000003688"/>
    </source>
</evidence>
<dbReference type="InterPro" id="IPR005467">
    <property type="entry name" value="His_kinase_dom"/>
</dbReference>
<dbReference type="InterPro" id="IPR000014">
    <property type="entry name" value="PAS"/>
</dbReference>
<dbReference type="InterPro" id="IPR003661">
    <property type="entry name" value="HisK_dim/P_dom"/>
</dbReference>
<dbReference type="InterPro" id="IPR003018">
    <property type="entry name" value="GAF"/>
</dbReference>
<dbReference type="InterPro" id="IPR035965">
    <property type="entry name" value="PAS-like_dom_sf"/>
</dbReference>
<dbReference type="Pfam" id="PF02518">
    <property type="entry name" value="HATPase_c"/>
    <property type="match status" value="1"/>
</dbReference>
<sequence>MSNVPSGESKREAGVTISAANSVHYLEAVCNHATVALFIVNEHRQCVYMNPAAEKLTGFSFAEVHGQILHELMHHTHPNGTPYLAKDCPLDRSVPEKHQLHGEDIFIHKDGHFYPVAYTVSPIHHQSGGLVGSVVELTDISQRKKDENILHEQTRSLQVINRVGALLAAELDLQKIVQAATDAGREITGAQFGAFFYNVTDRHGDNYTLYTLSGIPREAFAKFPMPRATHLFGPTFRGEGIVRIGDVLKDPRYGRNAPYHGMPKGHLPVRSYLAVPVISRSGEVLGGLFFGHAEPDVFTANAENILKAIAGQAAIAIDNAQLYAKVQHQAEELEEKVQKRTESLREALAQMQEFSYSVSHDLRAPLRAIQGYSRVLLDEYAEKLGTEGRSYLTRMALSSERLDQLTRDVLTLSRLGREDVELKPIQLKPIIQDIVQTYPRLQPPQTELTIVESLLDVIGHESLLTQVISNLLVNASKFVAADIQPCIRIWTEADGDHVRLWIEDNGMGIKPEHHERIFRIFERGQADSSYEGTGIGLAIVRRAVERMEGTVGVESDGATGSRFWVQLPKAPAVA</sequence>
<keyword evidence="6" id="KW-0472">Membrane</keyword>
<dbReference type="InterPro" id="IPR003594">
    <property type="entry name" value="HATPase_dom"/>
</dbReference>
<dbReference type="GO" id="GO:0007234">
    <property type="term" value="P:osmosensory signaling via phosphorelay pathway"/>
    <property type="evidence" value="ECO:0007669"/>
    <property type="project" value="TreeGrafter"/>
</dbReference>
<gene>
    <name evidence="11" type="ORF">Cflav_PD2171</name>
</gene>
<dbReference type="SMART" id="SM00091">
    <property type="entry name" value="PAS"/>
    <property type="match status" value="1"/>
</dbReference>
<protein>
    <recommendedName>
        <fullName evidence="2">histidine kinase</fullName>
        <ecNumber evidence="2">2.7.13.3</ecNumber>
    </recommendedName>
</protein>
<dbReference type="SMART" id="SM00387">
    <property type="entry name" value="HATPase_c"/>
    <property type="match status" value="1"/>
</dbReference>
<dbReference type="Pfam" id="PF13185">
    <property type="entry name" value="GAF_2"/>
    <property type="match status" value="1"/>
</dbReference>
<evidence type="ECO:0000256" key="4">
    <source>
        <dbReference type="ARBA" id="ARBA00022679"/>
    </source>
</evidence>
<dbReference type="RefSeq" id="WP_007416890.1">
    <property type="nucleotide sequence ID" value="NZ_ABOX02000033.1"/>
</dbReference>
<evidence type="ECO:0000256" key="2">
    <source>
        <dbReference type="ARBA" id="ARBA00012438"/>
    </source>
</evidence>
<evidence type="ECO:0000259" key="10">
    <source>
        <dbReference type="PROSITE" id="PS50113"/>
    </source>
</evidence>
<evidence type="ECO:0000256" key="5">
    <source>
        <dbReference type="ARBA" id="ARBA00022777"/>
    </source>
</evidence>
<dbReference type="SUPFAM" id="SSF47384">
    <property type="entry name" value="Homodimeric domain of signal transducing histidine kinase"/>
    <property type="match status" value="1"/>
</dbReference>
<dbReference type="InterPro" id="IPR036097">
    <property type="entry name" value="HisK_dim/P_sf"/>
</dbReference>
<evidence type="ECO:0000256" key="3">
    <source>
        <dbReference type="ARBA" id="ARBA00022553"/>
    </source>
</evidence>
<dbReference type="InterPro" id="IPR029016">
    <property type="entry name" value="GAF-like_dom_sf"/>
</dbReference>
<dbReference type="EC" id="2.7.13.3" evidence="2"/>
<dbReference type="GO" id="GO:0030295">
    <property type="term" value="F:protein kinase activator activity"/>
    <property type="evidence" value="ECO:0007669"/>
    <property type="project" value="TreeGrafter"/>
</dbReference>
<dbReference type="SUPFAM" id="SSF55874">
    <property type="entry name" value="ATPase domain of HSP90 chaperone/DNA topoisomerase II/histidine kinase"/>
    <property type="match status" value="1"/>
</dbReference>
<evidence type="ECO:0000256" key="7">
    <source>
        <dbReference type="SAM" id="Coils"/>
    </source>
</evidence>
<comment type="catalytic activity">
    <reaction evidence="1">
        <text>ATP + protein L-histidine = ADP + protein N-phospho-L-histidine.</text>
        <dbReference type="EC" id="2.7.13.3"/>
    </reaction>
</comment>
<keyword evidence="5 11" id="KW-0418">Kinase</keyword>
<keyword evidence="7" id="KW-0175">Coiled coil</keyword>
<name>B9XM51_PEDPL</name>
<dbReference type="GO" id="GO:0006355">
    <property type="term" value="P:regulation of DNA-templated transcription"/>
    <property type="evidence" value="ECO:0007669"/>
    <property type="project" value="InterPro"/>
</dbReference>
<dbReference type="SUPFAM" id="SSF55781">
    <property type="entry name" value="GAF domain-like"/>
    <property type="match status" value="1"/>
</dbReference>
<dbReference type="SUPFAM" id="SSF55785">
    <property type="entry name" value="PYP-like sensor domain (PAS domain)"/>
    <property type="match status" value="1"/>
</dbReference>
<dbReference type="PRINTS" id="PR00344">
    <property type="entry name" value="BCTRLSENSOR"/>
</dbReference>
<accession>B9XM51</accession>
<dbReference type="InterPro" id="IPR013767">
    <property type="entry name" value="PAS_fold"/>
</dbReference>
<dbReference type="EMBL" id="ABOX02000033">
    <property type="protein sequence ID" value="EEF59044.1"/>
    <property type="molecule type" value="Genomic_DNA"/>
</dbReference>
<dbReference type="PROSITE" id="PS50112">
    <property type="entry name" value="PAS"/>
    <property type="match status" value="1"/>
</dbReference>
<dbReference type="Gene3D" id="3.30.450.40">
    <property type="match status" value="1"/>
</dbReference>
<proteinExistence type="predicted"/>
<dbReference type="OrthoDB" id="9808408at2"/>
<dbReference type="Gene3D" id="3.30.450.20">
    <property type="entry name" value="PAS domain"/>
    <property type="match status" value="1"/>
</dbReference>
<dbReference type="Pfam" id="PF00989">
    <property type="entry name" value="PAS"/>
    <property type="match status" value="1"/>
</dbReference>
<dbReference type="Proteomes" id="UP000003688">
    <property type="component" value="Unassembled WGS sequence"/>
</dbReference>
<evidence type="ECO:0000259" key="8">
    <source>
        <dbReference type="PROSITE" id="PS50109"/>
    </source>
</evidence>
<feature type="domain" description="PAS" evidence="9">
    <location>
        <begin position="22"/>
        <end position="97"/>
    </location>
</feature>
<evidence type="ECO:0000256" key="1">
    <source>
        <dbReference type="ARBA" id="ARBA00000085"/>
    </source>
</evidence>
<evidence type="ECO:0000259" key="9">
    <source>
        <dbReference type="PROSITE" id="PS50112"/>
    </source>
</evidence>
<dbReference type="InterPro" id="IPR001610">
    <property type="entry name" value="PAC"/>
</dbReference>
<feature type="domain" description="PAC" evidence="10">
    <location>
        <begin position="100"/>
        <end position="152"/>
    </location>
</feature>
<dbReference type="GO" id="GO:0000155">
    <property type="term" value="F:phosphorelay sensor kinase activity"/>
    <property type="evidence" value="ECO:0007669"/>
    <property type="project" value="InterPro"/>
</dbReference>
<keyword evidence="3" id="KW-0597">Phosphoprotein</keyword>
<evidence type="ECO:0000313" key="11">
    <source>
        <dbReference type="EMBL" id="EEF59044.1"/>
    </source>
</evidence>
<dbReference type="Pfam" id="PF00512">
    <property type="entry name" value="HisKA"/>
    <property type="match status" value="1"/>
</dbReference>
<dbReference type="SMART" id="SM00086">
    <property type="entry name" value="PAC"/>
    <property type="match status" value="1"/>
</dbReference>
<dbReference type="NCBIfam" id="TIGR00229">
    <property type="entry name" value="sensory_box"/>
    <property type="match status" value="1"/>
</dbReference>
<dbReference type="STRING" id="320771.Cflav_PD2171"/>
<keyword evidence="12" id="KW-1185">Reference proteome</keyword>
<evidence type="ECO:0000256" key="6">
    <source>
        <dbReference type="ARBA" id="ARBA00023136"/>
    </source>
</evidence>
<feature type="coiled-coil region" evidence="7">
    <location>
        <begin position="323"/>
        <end position="350"/>
    </location>
</feature>
<dbReference type="GO" id="GO:0000156">
    <property type="term" value="F:phosphorelay response regulator activity"/>
    <property type="evidence" value="ECO:0007669"/>
    <property type="project" value="TreeGrafter"/>
</dbReference>
<feature type="domain" description="Histidine kinase" evidence="8">
    <location>
        <begin position="357"/>
        <end position="571"/>
    </location>
</feature>
<dbReference type="CDD" id="cd00082">
    <property type="entry name" value="HisKA"/>
    <property type="match status" value="1"/>
</dbReference>
<comment type="caution">
    <text evidence="11">The sequence shown here is derived from an EMBL/GenBank/DDBJ whole genome shotgun (WGS) entry which is preliminary data.</text>
</comment>
<dbReference type="InterPro" id="IPR050351">
    <property type="entry name" value="BphY/WalK/GraS-like"/>
</dbReference>
<dbReference type="PROSITE" id="PS50109">
    <property type="entry name" value="HIS_KIN"/>
    <property type="match status" value="1"/>
</dbReference>
<keyword evidence="4" id="KW-0808">Transferase</keyword>
<dbReference type="SMART" id="SM00065">
    <property type="entry name" value="GAF"/>
    <property type="match status" value="1"/>
</dbReference>
<dbReference type="PANTHER" id="PTHR42878:SF15">
    <property type="entry name" value="BACTERIOPHYTOCHROME"/>
    <property type="match status" value="1"/>
</dbReference>
<dbReference type="PROSITE" id="PS50113">
    <property type="entry name" value="PAC"/>
    <property type="match status" value="1"/>
</dbReference>
<dbReference type="AlphaFoldDB" id="B9XM51"/>
<dbReference type="PANTHER" id="PTHR42878">
    <property type="entry name" value="TWO-COMPONENT HISTIDINE KINASE"/>
    <property type="match status" value="1"/>
</dbReference>
<dbReference type="InterPro" id="IPR036890">
    <property type="entry name" value="HATPase_C_sf"/>
</dbReference>
<reference evidence="11 12" key="1">
    <citation type="journal article" date="2011" name="J. Bacteriol.">
        <title>Genome sequence of 'Pedosphaera parvula' Ellin514, an aerobic Verrucomicrobial isolate from pasture soil.</title>
        <authorList>
            <person name="Kant R."/>
            <person name="van Passel M.W."/>
            <person name="Sangwan P."/>
            <person name="Palva A."/>
            <person name="Lucas S."/>
            <person name="Copeland A."/>
            <person name="Lapidus A."/>
            <person name="Glavina Del Rio T."/>
            <person name="Dalin E."/>
            <person name="Tice H."/>
            <person name="Bruce D."/>
            <person name="Goodwin L."/>
            <person name="Pitluck S."/>
            <person name="Chertkov O."/>
            <person name="Larimer F.W."/>
            <person name="Land M.L."/>
            <person name="Hauser L."/>
            <person name="Brettin T.S."/>
            <person name="Detter J.C."/>
            <person name="Han S."/>
            <person name="de Vos W.M."/>
            <person name="Janssen P.H."/>
            <person name="Smidt H."/>
        </authorList>
    </citation>
    <scope>NUCLEOTIDE SEQUENCE [LARGE SCALE GENOMIC DNA]</scope>
    <source>
        <strain evidence="11 12">Ellin514</strain>
    </source>
</reference>